<dbReference type="GO" id="GO:0030674">
    <property type="term" value="F:protein-macromolecule adaptor activity"/>
    <property type="evidence" value="ECO:0007669"/>
    <property type="project" value="TreeGrafter"/>
</dbReference>
<accession>A0A5N5XFC7</accession>
<dbReference type="Proteomes" id="UP000326565">
    <property type="component" value="Unassembled WGS sequence"/>
</dbReference>
<dbReference type="Pfam" id="PF00339">
    <property type="entry name" value="Arrestin_N"/>
    <property type="match status" value="1"/>
</dbReference>
<name>A0A5N5XFC7_9EURO</name>
<dbReference type="GO" id="GO:0005829">
    <property type="term" value="C:cytosol"/>
    <property type="evidence" value="ECO:0007669"/>
    <property type="project" value="TreeGrafter"/>
</dbReference>
<dbReference type="AlphaFoldDB" id="A0A5N5XFC7"/>
<evidence type="ECO:0000313" key="3">
    <source>
        <dbReference type="Proteomes" id="UP000326565"/>
    </source>
</evidence>
<dbReference type="GO" id="GO:0031625">
    <property type="term" value="F:ubiquitin protein ligase binding"/>
    <property type="evidence" value="ECO:0007669"/>
    <property type="project" value="TreeGrafter"/>
</dbReference>
<dbReference type="OrthoDB" id="2333384at2759"/>
<dbReference type="PANTHER" id="PTHR11188:SF174">
    <property type="entry name" value="ARRESTIN-RELATED TRAFFICKING ADAPTER 10-RELATED"/>
    <property type="match status" value="1"/>
</dbReference>
<dbReference type="InterPro" id="IPR011021">
    <property type="entry name" value="Arrestin-like_N"/>
</dbReference>
<dbReference type="SUPFAM" id="SSF81296">
    <property type="entry name" value="E set domains"/>
    <property type="match status" value="1"/>
</dbReference>
<dbReference type="EMBL" id="ML732155">
    <property type="protein sequence ID" value="KAB8078817.1"/>
    <property type="molecule type" value="Genomic_DNA"/>
</dbReference>
<evidence type="ECO:0000259" key="1">
    <source>
        <dbReference type="Pfam" id="PF00339"/>
    </source>
</evidence>
<reference evidence="2 3" key="1">
    <citation type="submission" date="2019-04" db="EMBL/GenBank/DDBJ databases">
        <title>Friends and foes A comparative genomics study of 23 Aspergillus species from section Flavi.</title>
        <authorList>
            <consortium name="DOE Joint Genome Institute"/>
            <person name="Kjaerbolling I."/>
            <person name="Vesth T."/>
            <person name="Frisvad J.C."/>
            <person name="Nybo J.L."/>
            <person name="Theobald S."/>
            <person name="Kildgaard S."/>
            <person name="Isbrandt T."/>
            <person name="Kuo A."/>
            <person name="Sato A."/>
            <person name="Lyhne E.K."/>
            <person name="Kogle M.E."/>
            <person name="Wiebenga A."/>
            <person name="Kun R.S."/>
            <person name="Lubbers R.J."/>
            <person name="Makela M.R."/>
            <person name="Barry K."/>
            <person name="Chovatia M."/>
            <person name="Clum A."/>
            <person name="Daum C."/>
            <person name="Haridas S."/>
            <person name="He G."/>
            <person name="LaButti K."/>
            <person name="Lipzen A."/>
            <person name="Mondo S."/>
            <person name="Riley R."/>
            <person name="Salamov A."/>
            <person name="Simmons B.A."/>
            <person name="Magnuson J.K."/>
            <person name="Henrissat B."/>
            <person name="Mortensen U.H."/>
            <person name="Larsen T.O."/>
            <person name="Devries R.P."/>
            <person name="Grigoriev I.V."/>
            <person name="Machida M."/>
            <person name="Baker S.E."/>
            <person name="Andersen M.R."/>
        </authorList>
    </citation>
    <scope>NUCLEOTIDE SEQUENCE [LARGE SCALE GENOMIC DNA]</scope>
    <source>
        <strain evidence="2 3">CBS 151.66</strain>
    </source>
</reference>
<dbReference type="InterPro" id="IPR050357">
    <property type="entry name" value="Arrestin_domain-protein"/>
</dbReference>
<dbReference type="Gene3D" id="2.60.40.640">
    <property type="match status" value="1"/>
</dbReference>
<feature type="domain" description="Arrestin-like N-terminal" evidence="1">
    <location>
        <begin position="145"/>
        <end position="192"/>
    </location>
</feature>
<organism evidence="2 3">
    <name type="scientific">Aspergillus leporis</name>
    <dbReference type="NCBI Taxonomy" id="41062"/>
    <lineage>
        <taxon>Eukaryota</taxon>
        <taxon>Fungi</taxon>
        <taxon>Dikarya</taxon>
        <taxon>Ascomycota</taxon>
        <taxon>Pezizomycotina</taxon>
        <taxon>Eurotiomycetes</taxon>
        <taxon>Eurotiomycetidae</taxon>
        <taxon>Eurotiales</taxon>
        <taxon>Aspergillaceae</taxon>
        <taxon>Aspergillus</taxon>
        <taxon>Aspergillus subgen. Circumdati</taxon>
    </lineage>
</organism>
<dbReference type="GO" id="GO:0070086">
    <property type="term" value="P:ubiquitin-dependent endocytosis"/>
    <property type="evidence" value="ECO:0007669"/>
    <property type="project" value="TreeGrafter"/>
</dbReference>
<dbReference type="PANTHER" id="PTHR11188">
    <property type="entry name" value="ARRESTIN DOMAIN CONTAINING PROTEIN"/>
    <property type="match status" value="1"/>
</dbReference>
<protein>
    <submittedName>
        <fullName evidence="2">Arrestin domain-containing protein</fullName>
    </submittedName>
</protein>
<dbReference type="InterPro" id="IPR014756">
    <property type="entry name" value="Ig_E-set"/>
</dbReference>
<sequence>MLQPSRPTADMIRTKSNEPELTIKFTEPAVFIPTYTNKPAVLRGCCVLKVKDTLVVKRLTVNFRGVSQVQWPHGIYDSKAITDRTLTVFGPEISETVPEYHADQEDLGELDTSRTGCNASRQKCGFWSTITNKFCPKCRGVATPDYQVLSPGTYTYDFEMILPPQLPESVNVRRGHVRYNVRACVECPGPFRHNIVQSTPIAAVRCPAEDFVEDAEPVYITRTWKRLLRCEILTSRRGAPLCHRLPVSVSFTELANARFHGLQIFLSENVQFLRKDGLVSCLGPFKRRLLYGAADELASTVSPYRFGKDDHPAEEKSGFGVDDVVCSDWAGKPATFEGMTLNIDLALPACQAHTEYDWMHFSTEYKSIRVNHWLEFVFSLSRYGAPISSGAPVVQKIARMPLSLRSCYAQQANASLPAYSQTCEIKPSDEGSVDQLWSAEGKHGYSVSVS</sequence>
<proteinExistence type="predicted"/>
<keyword evidence="3" id="KW-1185">Reference proteome</keyword>
<dbReference type="InterPro" id="IPR014752">
    <property type="entry name" value="Arrestin-like_C"/>
</dbReference>
<evidence type="ECO:0000313" key="2">
    <source>
        <dbReference type="EMBL" id="KAB8078817.1"/>
    </source>
</evidence>
<gene>
    <name evidence="2" type="ORF">BDV29DRAFT_152454</name>
</gene>